<keyword evidence="4" id="KW-1185">Reference proteome</keyword>
<feature type="transmembrane region" description="Helical" evidence="2">
    <location>
        <begin position="129"/>
        <end position="148"/>
    </location>
</feature>
<protein>
    <submittedName>
        <fullName evidence="3">Uncharacterized protein</fullName>
    </submittedName>
</protein>
<comment type="caution">
    <text evidence="3">The sequence shown here is derived from an EMBL/GenBank/DDBJ whole genome shotgun (WGS) entry which is preliminary data.</text>
</comment>
<feature type="compositionally biased region" description="Pro residues" evidence="1">
    <location>
        <begin position="14"/>
        <end position="24"/>
    </location>
</feature>
<feature type="compositionally biased region" description="Low complexity" evidence="1">
    <location>
        <begin position="157"/>
        <end position="169"/>
    </location>
</feature>
<proteinExistence type="predicted"/>
<sequence length="200" mass="19485">MTVPEPSGAAGTQPVPPRPGPPGGARPGPGAPVDWAMAAVLTVLAALVAAVVVAFLPLRAGAVPLPISVILAAATVVVLPRWCLALTGSLLMAAAPVVAWFAVTAWTALQRNPLYPQVTLAVGDWRLVLLMLLGGAGGAAAVTSAWGARVRAAAAGPAPSGFPGAGPAVDTGDAGARGGPTESVPPGSRAGTDPLPGETP</sequence>
<dbReference type="AlphaFoldDB" id="A0A917SKF2"/>
<name>A0A917SKF2_9ACTN</name>
<feature type="transmembrane region" description="Helical" evidence="2">
    <location>
        <begin position="35"/>
        <end position="56"/>
    </location>
</feature>
<dbReference type="Proteomes" id="UP000655208">
    <property type="component" value="Unassembled WGS sequence"/>
</dbReference>
<feature type="transmembrane region" description="Helical" evidence="2">
    <location>
        <begin position="90"/>
        <end position="109"/>
    </location>
</feature>
<dbReference type="EMBL" id="BMNA01000001">
    <property type="protein sequence ID" value="GGL86444.1"/>
    <property type="molecule type" value="Genomic_DNA"/>
</dbReference>
<accession>A0A917SKF2</accession>
<reference evidence="3" key="1">
    <citation type="journal article" date="2014" name="Int. J. Syst. Evol. Microbiol.">
        <title>Complete genome sequence of Corynebacterium casei LMG S-19264T (=DSM 44701T), isolated from a smear-ripened cheese.</title>
        <authorList>
            <consortium name="US DOE Joint Genome Institute (JGI-PGF)"/>
            <person name="Walter F."/>
            <person name="Albersmeier A."/>
            <person name="Kalinowski J."/>
            <person name="Ruckert C."/>
        </authorList>
    </citation>
    <scope>NUCLEOTIDE SEQUENCE</scope>
    <source>
        <strain evidence="3">CGMCC 4.7308</strain>
    </source>
</reference>
<keyword evidence="2" id="KW-1133">Transmembrane helix</keyword>
<evidence type="ECO:0000313" key="4">
    <source>
        <dbReference type="Proteomes" id="UP000655208"/>
    </source>
</evidence>
<evidence type="ECO:0000256" key="1">
    <source>
        <dbReference type="SAM" id="MobiDB-lite"/>
    </source>
</evidence>
<gene>
    <name evidence="3" type="ORF">GCM10011594_02590</name>
</gene>
<organism evidence="3 4">
    <name type="scientific">Nakamurella endophytica</name>
    <dbReference type="NCBI Taxonomy" id="1748367"/>
    <lineage>
        <taxon>Bacteria</taxon>
        <taxon>Bacillati</taxon>
        <taxon>Actinomycetota</taxon>
        <taxon>Actinomycetes</taxon>
        <taxon>Nakamurellales</taxon>
        <taxon>Nakamurellaceae</taxon>
        <taxon>Nakamurella</taxon>
    </lineage>
</organism>
<keyword evidence="2" id="KW-0472">Membrane</keyword>
<feature type="region of interest" description="Disordered" evidence="1">
    <location>
        <begin position="157"/>
        <end position="200"/>
    </location>
</feature>
<reference evidence="3" key="2">
    <citation type="submission" date="2020-09" db="EMBL/GenBank/DDBJ databases">
        <authorList>
            <person name="Sun Q."/>
            <person name="Zhou Y."/>
        </authorList>
    </citation>
    <scope>NUCLEOTIDE SEQUENCE</scope>
    <source>
        <strain evidence="3">CGMCC 4.7308</strain>
    </source>
</reference>
<feature type="region of interest" description="Disordered" evidence="1">
    <location>
        <begin position="1"/>
        <end position="28"/>
    </location>
</feature>
<evidence type="ECO:0000256" key="2">
    <source>
        <dbReference type="SAM" id="Phobius"/>
    </source>
</evidence>
<evidence type="ECO:0000313" key="3">
    <source>
        <dbReference type="EMBL" id="GGL86444.1"/>
    </source>
</evidence>
<feature type="transmembrane region" description="Helical" evidence="2">
    <location>
        <begin position="62"/>
        <end position="83"/>
    </location>
</feature>
<keyword evidence="2" id="KW-0812">Transmembrane</keyword>